<gene>
    <name evidence="1" type="ORF">GCM10011494_36240</name>
</gene>
<dbReference type="EMBL" id="BMHK01000041">
    <property type="protein sequence ID" value="GGC14165.1"/>
    <property type="molecule type" value="Genomic_DNA"/>
</dbReference>
<evidence type="ECO:0000313" key="2">
    <source>
        <dbReference type="Proteomes" id="UP000608154"/>
    </source>
</evidence>
<dbReference type="Proteomes" id="UP000608154">
    <property type="component" value="Unassembled WGS sequence"/>
</dbReference>
<dbReference type="AlphaFoldDB" id="A0A916X7I8"/>
<accession>A0A916X7I8</accession>
<name>A0A916X7I8_9SPHN</name>
<keyword evidence="2" id="KW-1185">Reference proteome</keyword>
<reference evidence="1" key="2">
    <citation type="submission" date="2020-09" db="EMBL/GenBank/DDBJ databases">
        <authorList>
            <person name="Sun Q."/>
            <person name="Zhou Y."/>
        </authorList>
    </citation>
    <scope>NUCLEOTIDE SEQUENCE</scope>
    <source>
        <strain evidence="1">CGMCC 1.15095</strain>
    </source>
</reference>
<evidence type="ECO:0000313" key="1">
    <source>
        <dbReference type="EMBL" id="GGC14165.1"/>
    </source>
</evidence>
<sequence length="79" mass="8684">MLSDVAGSFFGAVTLMAFLPRVRLLIDIARISGMSAERRMRPNVDRARRNAAVTMRFSGSRRQGAPCRSGARGYPLLCP</sequence>
<organism evidence="1 2">
    <name type="scientific">Novosphingobium endophyticum</name>
    <dbReference type="NCBI Taxonomy" id="1955250"/>
    <lineage>
        <taxon>Bacteria</taxon>
        <taxon>Pseudomonadati</taxon>
        <taxon>Pseudomonadota</taxon>
        <taxon>Alphaproteobacteria</taxon>
        <taxon>Sphingomonadales</taxon>
        <taxon>Sphingomonadaceae</taxon>
        <taxon>Novosphingobium</taxon>
    </lineage>
</organism>
<proteinExistence type="predicted"/>
<reference evidence="1" key="1">
    <citation type="journal article" date="2014" name="Int. J. Syst. Evol. Microbiol.">
        <title>Complete genome sequence of Corynebacterium casei LMG S-19264T (=DSM 44701T), isolated from a smear-ripened cheese.</title>
        <authorList>
            <consortium name="US DOE Joint Genome Institute (JGI-PGF)"/>
            <person name="Walter F."/>
            <person name="Albersmeier A."/>
            <person name="Kalinowski J."/>
            <person name="Ruckert C."/>
        </authorList>
    </citation>
    <scope>NUCLEOTIDE SEQUENCE</scope>
    <source>
        <strain evidence="1">CGMCC 1.15095</strain>
    </source>
</reference>
<comment type="caution">
    <text evidence="1">The sequence shown here is derived from an EMBL/GenBank/DDBJ whole genome shotgun (WGS) entry which is preliminary data.</text>
</comment>
<protein>
    <submittedName>
        <fullName evidence="1">Uncharacterized protein</fullName>
    </submittedName>
</protein>